<feature type="region of interest" description="Disordered" evidence="1">
    <location>
        <begin position="42"/>
        <end position="71"/>
    </location>
</feature>
<comment type="caution">
    <text evidence="3">The sequence shown here is derived from an EMBL/GenBank/DDBJ whole genome shotgun (WGS) entry which is preliminary data.</text>
</comment>
<protein>
    <submittedName>
        <fullName evidence="3">Uncharacterized protein</fullName>
    </submittedName>
</protein>
<sequence>MSYPKLLKQTFATMGVQRAKPSAGVWGVPHILLFPFLPAAGGARKKKKDRGHPCNPGKGLAAPCNPACRAD</sequence>
<keyword evidence="4" id="KW-1185">Reference proteome</keyword>
<dbReference type="Proteomes" id="UP000322530">
    <property type="component" value="Unassembled WGS sequence"/>
</dbReference>
<dbReference type="AlphaFoldDB" id="A0A5A5TFV3"/>
<keyword evidence="2" id="KW-0812">Transmembrane</keyword>
<proteinExistence type="predicted"/>
<organism evidence="3 4">
    <name type="scientific">Dictyobacter arantiisoli</name>
    <dbReference type="NCBI Taxonomy" id="2014874"/>
    <lineage>
        <taxon>Bacteria</taxon>
        <taxon>Bacillati</taxon>
        <taxon>Chloroflexota</taxon>
        <taxon>Ktedonobacteria</taxon>
        <taxon>Ktedonobacterales</taxon>
        <taxon>Dictyobacteraceae</taxon>
        <taxon>Dictyobacter</taxon>
    </lineage>
</organism>
<dbReference type="EMBL" id="BIXY01000061">
    <property type="protein sequence ID" value="GCF10128.1"/>
    <property type="molecule type" value="Genomic_DNA"/>
</dbReference>
<evidence type="ECO:0000256" key="1">
    <source>
        <dbReference type="SAM" id="MobiDB-lite"/>
    </source>
</evidence>
<name>A0A5A5TFV3_9CHLR</name>
<evidence type="ECO:0000313" key="3">
    <source>
        <dbReference type="EMBL" id="GCF10128.1"/>
    </source>
</evidence>
<keyword evidence="2" id="KW-1133">Transmembrane helix</keyword>
<accession>A0A5A5TFV3</accession>
<keyword evidence="2" id="KW-0472">Membrane</keyword>
<feature type="transmembrane region" description="Helical" evidence="2">
    <location>
        <begin position="23"/>
        <end position="43"/>
    </location>
</feature>
<gene>
    <name evidence="3" type="ORF">KDI_36920</name>
</gene>
<reference evidence="3 4" key="1">
    <citation type="submission" date="2019-01" db="EMBL/GenBank/DDBJ databases">
        <title>Draft genome sequence of Dictyobacter sp. Uno17.</title>
        <authorList>
            <person name="Wang C.M."/>
            <person name="Zheng Y."/>
            <person name="Sakai Y."/>
            <person name="Abe K."/>
            <person name="Yokota A."/>
            <person name="Yabe S."/>
        </authorList>
    </citation>
    <scope>NUCLEOTIDE SEQUENCE [LARGE SCALE GENOMIC DNA]</scope>
    <source>
        <strain evidence="3 4">Uno17</strain>
    </source>
</reference>
<evidence type="ECO:0000256" key="2">
    <source>
        <dbReference type="SAM" id="Phobius"/>
    </source>
</evidence>
<evidence type="ECO:0000313" key="4">
    <source>
        <dbReference type="Proteomes" id="UP000322530"/>
    </source>
</evidence>